<keyword evidence="1" id="KW-0812">Transmembrane</keyword>
<evidence type="ECO:0000313" key="3">
    <source>
        <dbReference type="Proteomes" id="UP000265562"/>
    </source>
</evidence>
<gene>
    <name evidence="2" type="ORF">D4A81_07520</name>
</gene>
<protein>
    <submittedName>
        <fullName evidence="2">Uncharacterized protein</fullName>
    </submittedName>
</protein>
<dbReference type="AlphaFoldDB" id="A0A385Q4M7"/>
<name>A0A385Q4M7_9FIRM</name>
<evidence type="ECO:0000313" key="2">
    <source>
        <dbReference type="EMBL" id="AYA99793.1"/>
    </source>
</evidence>
<reference evidence="2 3" key="1">
    <citation type="submission" date="2018-09" db="EMBL/GenBank/DDBJ databases">
        <title>Genome sequencing of Lachnoanaerobaculum umeaense DSM 23576.</title>
        <authorList>
            <person name="Kook J.-K."/>
            <person name="Park S.-N."/>
            <person name="Lim Y.K."/>
        </authorList>
    </citation>
    <scope>NUCLEOTIDE SEQUENCE [LARGE SCALE GENOMIC DNA]</scope>
    <source>
        <strain evidence="3">DSM 23576 \ CCUG 58757</strain>
    </source>
</reference>
<dbReference type="EMBL" id="CP032364">
    <property type="protein sequence ID" value="AYA99793.1"/>
    <property type="molecule type" value="Genomic_DNA"/>
</dbReference>
<accession>A0A385Q4M7</accession>
<feature type="transmembrane region" description="Helical" evidence="1">
    <location>
        <begin position="12"/>
        <end position="35"/>
    </location>
</feature>
<dbReference type="KEGG" id="lua:D4A81_07520"/>
<organism evidence="2 3">
    <name type="scientific">Lachnoanaerobaculum umeaense</name>
    <dbReference type="NCBI Taxonomy" id="617123"/>
    <lineage>
        <taxon>Bacteria</taxon>
        <taxon>Bacillati</taxon>
        <taxon>Bacillota</taxon>
        <taxon>Clostridia</taxon>
        <taxon>Lachnospirales</taxon>
        <taxon>Lachnospiraceae</taxon>
        <taxon>Lachnoanaerobaculum</taxon>
    </lineage>
</organism>
<dbReference type="OrthoDB" id="2053507at2"/>
<sequence length="70" mass="8172">MGVQFGDLVRQYPWHIVCVVSLLFIVGQGLIIYLANKNNWSLRIKPIQILVFIILFFYSLYMIFTGQSTM</sequence>
<dbReference type="Proteomes" id="UP000265562">
    <property type="component" value="Chromosome"/>
</dbReference>
<evidence type="ECO:0000256" key="1">
    <source>
        <dbReference type="SAM" id="Phobius"/>
    </source>
</evidence>
<proteinExistence type="predicted"/>
<feature type="transmembrane region" description="Helical" evidence="1">
    <location>
        <begin position="47"/>
        <end position="64"/>
    </location>
</feature>
<keyword evidence="1" id="KW-1133">Transmembrane helix</keyword>
<keyword evidence="3" id="KW-1185">Reference proteome</keyword>
<keyword evidence="1" id="KW-0472">Membrane</keyword>